<feature type="transmembrane region" description="Helical" evidence="11">
    <location>
        <begin position="30"/>
        <end position="47"/>
    </location>
</feature>
<feature type="transmembrane region" description="Helical" evidence="11">
    <location>
        <begin position="122"/>
        <end position="143"/>
    </location>
</feature>
<feature type="transmembrane region" description="Helical" evidence="11">
    <location>
        <begin position="282"/>
        <end position="303"/>
    </location>
</feature>
<evidence type="ECO:0000256" key="5">
    <source>
        <dbReference type="ARBA" id="ARBA00022692"/>
    </source>
</evidence>
<evidence type="ECO:0000256" key="7">
    <source>
        <dbReference type="ARBA" id="ARBA00022989"/>
    </source>
</evidence>
<evidence type="ECO:0000256" key="1">
    <source>
        <dbReference type="ARBA" id="ARBA00004651"/>
    </source>
</evidence>
<dbReference type="GO" id="GO:0005886">
    <property type="term" value="C:plasma membrane"/>
    <property type="evidence" value="ECO:0007669"/>
    <property type="project" value="UniProtKB-SubCell"/>
</dbReference>
<comment type="function">
    <text evidence="9">May be a proton symporter involved in the uptake of osmolytes such as proline and glycine betaine.</text>
</comment>
<keyword evidence="4" id="KW-1003">Cell membrane</keyword>
<dbReference type="PANTHER" id="PTHR43045:SF1">
    <property type="entry name" value="SHIKIMATE TRANSPORTER"/>
    <property type="match status" value="1"/>
</dbReference>
<feature type="transmembrane region" description="Helical" evidence="11">
    <location>
        <begin position="258"/>
        <end position="276"/>
    </location>
</feature>
<feature type="transmembrane region" description="Helical" evidence="11">
    <location>
        <begin position="406"/>
        <end position="422"/>
    </location>
</feature>
<evidence type="ECO:0000256" key="6">
    <source>
        <dbReference type="ARBA" id="ARBA00022847"/>
    </source>
</evidence>
<evidence type="ECO:0000256" key="10">
    <source>
        <dbReference type="ARBA" id="ARBA00039918"/>
    </source>
</evidence>
<feature type="transmembrane region" description="Helical" evidence="11">
    <location>
        <begin position="376"/>
        <end position="400"/>
    </location>
</feature>
<dbReference type="InterPro" id="IPR020846">
    <property type="entry name" value="MFS_dom"/>
</dbReference>
<keyword evidence="8 11" id="KW-0472">Membrane</keyword>
<dbReference type="Pfam" id="PF07690">
    <property type="entry name" value="MFS_1"/>
    <property type="match status" value="1"/>
</dbReference>
<keyword evidence="6" id="KW-0769">Symport</keyword>
<proteinExistence type="inferred from homology"/>
<keyword evidence="5 11" id="KW-0812">Transmembrane</keyword>
<feature type="transmembrane region" description="Helical" evidence="11">
    <location>
        <begin position="89"/>
        <end position="110"/>
    </location>
</feature>
<keyword evidence="14" id="KW-1185">Reference proteome</keyword>
<dbReference type="Proteomes" id="UP000219514">
    <property type="component" value="Unassembled WGS sequence"/>
</dbReference>
<keyword evidence="3" id="KW-0813">Transport</keyword>
<feature type="transmembrane region" description="Helical" evidence="11">
    <location>
        <begin position="155"/>
        <end position="177"/>
    </location>
</feature>
<dbReference type="AlphaFoldDB" id="A0A285EDQ0"/>
<dbReference type="RefSeq" id="WP_097207212.1">
    <property type="nucleotide sequence ID" value="NZ_JACHXB010000002.1"/>
</dbReference>
<comment type="similarity">
    <text evidence="2">Belongs to the major facilitator superfamily. Metabolite:H+ Symporter (MHS) family (TC 2.A.1.6) family.</text>
</comment>
<feature type="transmembrane region" description="Helical" evidence="11">
    <location>
        <begin position="337"/>
        <end position="355"/>
    </location>
</feature>
<evidence type="ECO:0000259" key="12">
    <source>
        <dbReference type="PROSITE" id="PS50850"/>
    </source>
</evidence>
<feature type="transmembrane region" description="Helical" evidence="11">
    <location>
        <begin position="312"/>
        <end position="331"/>
    </location>
</feature>
<dbReference type="PANTHER" id="PTHR43045">
    <property type="entry name" value="SHIKIMATE TRANSPORTER"/>
    <property type="match status" value="1"/>
</dbReference>
<evidence type="ECO:0000256" key="2">
    <source>
        <dbReference type="ARBA" id="ARBA00008240"/>
    </source>
</evidence>
<dbReference type="GO" id="GO:0015293">
    <property type="term" value="F:symporter activity"/>
    <property type="evidence" value="ECO:0007669"/>
    <property type="project" value="UniProtKB-KW"/>
</dbReference>
<reference evidence="13 14" key="1">
    <citation type="submission" date="2017-09" db="EMBL/GenBank/DDBJ databases">
        <authorList>
            <person name="Ehlers B."/>
            <person name="Leendertz F.H."/>
        </authorList>
    </citation>
    <scope>NUCLEOTIDE SEQUENCE [LARGE SCALE GENOMIC DNA]</scope>
    <source>
        <strain evidence="13 14">DSM 46844</strain>
    </source>
</reference>
<dbReference type="CDD" id="cd17369">
    <property type="entry name" value="MFS_ShiA_like"/>
    <property type="match status" value="1"/>
</dbReference>
<protein>
    <recommendedName>
        <fullName evidence="10">Putative proline/betaine transporter</fullName>
    </recommendedName>
</protein>
<dbReference type="FunFam" id="1.20.1250.20:FF:000001">
    <property type="entry name" value="Dicarboxylate MFS transporter"/>
    <property type="match status" value="1"/>
</dbReference>
<comment type="subcellular location">
    <subcellularLocation>
        <location evidence="1">Cell membrane</location>
        <topology evidence="1">Multi-pass membrane protein</topology>
    </subcellularLocation>
</comment>
<dbReference type="Gene3D" id="1.20.1250.20">
    <property type="entry name" value="MFS general substrate transporter like domains"/>
    <property type="match status" value="1"/>
</dbReference>
<dbReference type="SUPFAM" id="SSF103473">
    <property type="entry name" value="MFS general substrate transporter"/>
    <property type="match status" value="1"/>
</dbReference>
<evidence type="ECO:0000256" key="3">
    <source>
        <dbReference type="ARBA" id="ARBA00022448"/>
    </source>
</evidence>
<name>A0A285EDQ0_9ACTN</name>
<feature type="transmembrane region" description="Helical" evidence="11">
    <location>
        <begin position="53"/>
        <end position="77"/>
    </location>
</feature>
<evidence type="ECO:0000313" key="14">
    <source>
        <dbReference type="Proteomes" id="UP000219514"/>
    </source>
</evidence>
<organism evidence="13 14">
    <name type="scientific">Geodermatophilus sabuli</name>
    <dbReference type="NCBI Taxonomy" id="1564158"/>
    <lineage>
        <taxon>Bacteria</taxon>
        <taxon>Bacillati</taxon>
        <taxon>Actinomycetota</taxon>
        <taxon>Actinomycetes</taxon>
        <taxon>Geodermatophilales</taxon>
        <taxon>Geodermatophilaceae</taxon>
        <taxon>Geodermatophilus</taxon>
    </lineage>
</organism>
<evidence type="ECO:0000256" key="4">
    <source>
        <dbReference type="ARBA" id="ARBA00022475"/>
    </source>
</evidence>
<evidence type="ECO:0000256" key="9">
    <source>
        <dbReference type="ARBA" id="ARBA00037295"/>
    </source>
</evidence>
<dbReference type="OrthoDB" id="8953821at2"/>
<dbReference type="InterPro" id="IPR036259">
    <property type="entry name" value="MFS_trans_sf"/>
</dbReference>
<gene>
    <name evidence="13" type="ORF">SAMN06893097_106189</name>
</gene>
<dbReference type="PROSITE" id="PS50850">
    <property type="entry name" value="MFS"/>
    <property type="match status" value="1"/>
</dbReference>
<keyword evidence="7 11" id="KW-1133">Transmembrane helix</keyword>
<accession>A0A285EDQ0</accession>
<feature type="domain" description="Major facilitator superfamily (MFS) profile" evidence="12">
    <location>
        <begin position="15"/>
        <end position="428"/>
    </location>
</feature>
<evidence type="ECO:0000256" key="8">
    <source>
        <dbReference type="ARBA" id="ARBA00023136"/>
    </source>
</evidence>
<sequence>MAVTDTKRTRPATKVIVASTAGTVVEWYDFFIYATAATLVFGTVFFPNTGSELTGIIAALGTYAVGFVARPIGGVIFGHFGDKLGRKKLLQLSLLIIGLATVGIGLLPTYQQVGVWAPAMLVALRFAQGFALGGEWGGAVLLVSEHGGADRRGLWASFPQAAVPAGNILATAVLAVLSVTLTEDQFLSWGWRVAFIASAVLVLLGYYIRTKIEDAPIYKEAMAQAAARHEEISPFKEVVRDHKRELLVAMGLRVAENIQYYMVVSFSITYLSVVVGTDTSRILGLMLIAHVVHLFAVPCFGYLSDRIGRKPVIAAGLVLAAVWAVVAFRVLDSDRTFAIVAILTVGLVAQGLMYGPQAAFMSEMFPTRMRYTGISIGAQVTAVFAGALAPIIAGSLLAAFGSSIPITIYLLVAIVISAIALVKSRETNGLDYATLDAQLGDPVTAAPGGADRPGH</sequence>
<evidence type="ECO:0000313" key="13">
    <source>
        <dbReference type="EMBL" id="SNX97239.1"/>
    </source>
</evidence>
<evidence type="ECO:0000256" key="11">
    <source>
        <dbReference type="SAM" id="Phobius"/>
    </source>
</evidence>
<feature type="transmembrane region" description="Helical" evidence="11">
    <location>
        <begin position="189"/>
        <end position="208"/>
    </location>
</feature>
<dbReference type="EMBL" id="OBDO01000006">
    <property type="protein sequence ID" value="SNX97239.1"/>
    <property type="molecule type" value="Genomic_DNA"/>
</dbReference>
<dbReference type="InterPro" id="IPR011701">
    <property type="entry name" value="MFS"/>
</dbReference>